<evidence type="ECO:0000256" key="2">
    <source>
        <dbReference type="SAM" id="MobiDB-lite"/>
    </source>
</evidence>
<feature type="region of interest" description="Disordered" evidence="2">
    <location>
        <begin position="1"/>
        <end position="38"/>
    </location>
</feature>
<sequence>MHDGGGTQLPSAARAVAPLDVPHRNPPSQKGNVQLMLPRTSTPYTDLSVSRPFTPGDLPALPAASGSPYDEDRKLRREVITLRKRIKELEQQVTDLNTSRKPIDVAVRQRQIDSAYGVVRPGAMPHLDGSGAVGETNECTPPNELDLKLEQVQREWQAKLRELTDQYERRVADGDREKETTLSQLRVMKTQVGALSGSLEESSARFSKKEREAREKERQARVDLLHRQAGRRIRNQGIMFGFNAWAEYCYARAYALGKLRECANRLRKGTAEAFYGWLRVLENEAIKKLMGDKVLEKRSVQAQLEHWKREAAQTEHERKLLHDRVKELSSSLDEAESQLREQAHVLSELDTHKARQEKYFRNKLELLQVAHEDDTKGLSERVRELTATLTAKEHEYATLLGKSTSPEQLIAENKRCLEQAALADERRLEAEAEAAKQVADCV</sequence>
<comment type="caution">
    <text evidence="3">The sequence shown here is derived from an EMBL/GenBank/DDBJ whole genome shotgun (WGS) entry which is preliminary data.</text>
</comment>
<evidence type="ECO:0000313" key="3">
    <source>
        <dbReference type="EMBL" id="KOO27274.1"/>
    </source>
</evidence>
<dbReference type="Proteomes" id="UP000037460">
    <property type="component" value="Unassembled WGS sequence"/>
</dbReference>
<evidence type="ECO:0000256" key="1">
    <source>
        <dbReference type="SAM" id="Coils"/>
    </source>
</evidence>
<evidence type="ECO:0000313" key="4">
    <source>
        <dbReference type="Proteomes" id="UP000037460"/>
    </source>
</evidence>
<feature type="coiled-coil region" evidence="1">
    <location>
        <begin position="297"/>
        <end position="345"/>
    </location>
</feature>
<keyword evidence="1" id="KW-0175">Coiled coil</keyword>
<dbReference type="AlphaFoldDB" id="A0A0M0JL14"/>
<protein>
    <submittedName>
        <fullName evidence="3">Uncharacterized protein</fullName>
    </submittedName>
</protein>
<proteinExistence type="predicted"/>
<organism evidence="3 4">
    <name type="scientific">Chrysochromulina tobinii</name>
    <dbReference type="NCBI Taxonomy" id="1460289"/>
    <lineage>
        <taxon>Eukaryota</taxon>
        <taxon>Haptista</taxon>
        <taxon>Haptophyta</taxon>
        <taxon>Prymnesiophyceae</taxon>
        <taxon>Prymnesiales</taxon>
        <taxon>Chrysochromulinaceae</taxon>
        <taxon>Chrysochromulina</taxon>
    </lineage>
</organism>
<feature type="region of interest" description="Disordered" evidence="2">
    <location>
        <begin position="50"/>
        <end position="72"/>
    </location>
</feature>
<keyword evidence="4" id="KW-1185">Reference proteome</keyword>
<gene>
    <name evidence="3" type="ORF">Ctob_002897</name>
</gene>
<dbReference type="EMBL" id="JWZX01002736">
    <property type="protein sequence ID" value="KOO27274.1"/>
    <property type="molecule type" value="Genomic_DNA"/>
</dbReference>
<reference evidence="4" key="1">
    <citation type="journal article" date="2015" name="PLoS Genet.">
        <title>Genome Sequence and Transcriptome Analyses of Chrysochromulina tobin: Metabolic Tools for Enhanced Algal Fitness in the Prominent Order Prymnesiales (Haptophyceae).</title>
        <authorList>
            <person name="Hovde B.T."/>
            <person name="Deodato C.R."/>
            <person name="Hunsperger H.M."/>
            <person name="Ryken S.A."/>
            <person name="Yost W."/>
            <person name="Jha R.K."/>
            <person name="Patterson J."/>
            <person name="Monnat R.J. Jr."/>
            <person name="Barlow S.B."/>
            <person name="Starkenburg S.R."/>
            <person name="Cattolico R.A."/>
        </authorList>
    </citation>
    <scope>NUCLEOTIDE SEQUENCE</scope>
    <source>
        <strain evidence="4">CCMP291</strain>
    </source>
</reference>
<accession>A0A0M0JL14</accession>
<feature type="coiled-coil region" evidence="1">
    <location>
        <begin position="72"/>
        <end position="99"/>
    </location>
</feature>
<name>A0A0M0JL14_9EUKA</name>